<evidence type="ECO:0000256" key="3">
    <source>
        <dbReference type="ARBA" id="ARBA00022676"/>
    </source>
</evidence>
<evidence type="ECO:0000256" key="4">
    <source>
        <dbReference type="ARBA" id="ARBA00022679"/>
    </source>
</evidence>
<comment type="caution">
    <text evidence="7">The sequence shown here is derived from an EMBL/GenBank/DDBJ whole genome shotgun (WGS) entry which is preliminary data.</text>
</comment>
<dbReference type="PATRIC" id="fig|1414851.3.peg.2409"/>
<dbReference type="Proteomes" id="UP000018766">
    <property type="component" value="Unassembled WGS sequence"/>
</dbReference>
<dbReference type="OrthoDB" id="7816590at2"/>
<dbReference type="GO" id="GO:0005886">
    <property type="term" value="C:plasma membrane"/>
    <property type="evidence" value="ECO:0007669"/>
    <property type="project" value="UniProtKB-SubCell"/>
</dbReference>
<comment type="subcellular location">
    <subcellularLocation>
        <location evidence="1">Cell membrane</location>
    </subcellularLocation>
</comment>
<keyword evidence="8" id="KW-1185">Reference proteome</keyword>
<feature type="domain" description="Glycosyltransferase 2-like" evidence="6">
    <location>
        <begin position="8"/>
        <end position="135"/>
    </location>
</feature>
<keyword evidence="4 7" id="KW-0808">Transferase</keyword>
<dbReference type="AlphaFoldDB" id="V8FV14"/>
<evidence type="ECO:0000256" key="1">
    <source>
        <dbReference type="ARBA" id="ARBA00004236"/>
    </source>
</evidence>
<dbReference type="EMBL" id="AYSV01000124">
    <property type="protein sequence ID" value="ETD67272.1"/>
    <property type="molecule type" value="Genomic_DNA"/>
</dbReference>
<keyword evidence="5" id="KW-0472">Membrane</keyword>
<dbReference type="PANTHER" id="PTHR43646">
    <property type="entry name" value="GLYCOSYLTRANSFERASE"/>
    <property type="match status" value="1"/>
</dbReference>
<dbReference type="InterPro" id="IPR001173">
    <property type="entry name" value="Glyco_trans_2-like"/>
</dbReference>
<organism evidence="7 8">
    <name type="scientific">Pelistega indica</name>
    <dbReference type="NCBI Taxonomy" id="1414851"/>
    <lineage>
        <taxon>Bacteria</taxon>
        <taxon>Pseudomonadati</taxon>
        <taxon>Pseudomonadota</taxon>
        <taxon>Betaproteobacteria</taxon>
        <taxon>Burkholderiales</taxon>
        <taxon>Alcaligenaceae</taxon>
        <taxon>Pelistega</taxon>
    </lineage>
</organism>
<dbReference type="Gene3D" id="3.90.550.10">
    <property type="entry name" value="Spore Coat Polysaccharide Biosynthesis Protein SpsA, Chain A"/>
    <property type="match status" value="1"/>
</dbReference>
<evidence type="ECO:0000313" key="8">
    <source>
        <dbReference type="Proteomes" id="UP000018766"/>
    </source>
</evidence>
<proteinExistence type="predicted"/>
<evidence type="ECO:0000256" key="5">
    <source>
        <dbReference type="ARBA" id="ARBA00023136"/>
    </source>
</evidence>
<dbReference type="SUPFAM" id="SSF53448">
    <property type="entry name" value="Nucleotide-diphospho-sugar transferases"/>
    <property type="match status" value="1"/>
</dbReference>
<dbReference type="RefSeq" id="WP_023952957.1">
    <property type="nucleotide sequence ID" value="NZ_AYSV01000124.1"/>
</dbReference>
<name>V8FV14_9BURK</name>
<dbReference type="PANTHER" id="PTHR43646:SF2">
    <property type="entry name" value="GLYCOSYLTRANSFERASE 2-LIKE DOMAIN-CONTAINING PROTEIN"/>
    <property type="match status" value="1"/>
</dbReference>
<gene>
    <name evidence="7" type="ORF">V757_11550</name>
</gene>
<dbReference type="InterPro" id="IPR029044">
    <property type="entry name" value="Nucleotide-diphossugar_trans"/>
</dbReference>
<accession>V8FV14</accession>
<sequence>MHPRNNLSVIIITLNEERNLPNLLNDLIAQSYQQFEVIVVDSMSTDSTVSVAESYKDRLSLSTVVMSSRGVSLGRNTGAANANCERLLFLDADVRLKPDFLERSLNYLEKKQLLISGGRIGSCGNDGWEIRAGMALFDWGMMVMQYVFPTSTGACIFSSRIVHEKIGGFDLSIQLCEDCDYVSRASKSFRYRMLPYHFGFNSRRLKQDGLIKTGFTYLRANTRRLFIGELRNNEIEYKFGHYKEKQ</sequence>
<keyword evidence="3" id="KW-0328">Glycosyltransferase</keyword>
<dbReference type="GO" id="GO:0016757">
    <property type="term" value="F:glycosyltransferase activity"/>
    <property type="evidence" value="ECO:0007669"/>
    <property type="project" value="UniProtKB-KW"/>
</dbReference>
<reference evidence="7 8" key="1">
    <citation type="submission" date="2013-11" db="EMBL/GenBank/DDBJ databases">
        <title>Genomic analysis of Pelistega sp. HM-7.</title>
        <authorList>
            <person name="Kumbhare S.V."/>
            <person name="Shetty S.A."/>
            <person name="Sharma O."/>
            <person name="Dhotre D.P."/>
        </authorList>
    </citation>
    <scope>NUCLEOTIDE SEQUENCE [LARGE SCALE GENOMIC DNA]</scope>
    <source>
        <strain evidence="7 8">HM-7</strain>
    </source>
</reference>
<protein>
    <submittedName>
        <fullName evidence="7">Glycosyl transferase</fullName>
    </submittedName>
</protein>
<evidence type="ECO:0000313" key="7">
    <source>
        <dbReference type="EMBL" id="ETD67272.1"/>
    </source>
</evidence>
<dbReference type="Pfam" id="PF00535">
    <property type="entry name" value="Glycos_transf_2"/>
    <property type="match status" value="1"/>
</dbReference>
<keyword evidence="2" id="KW-1003">Cell membrane</keyword>
<evidence type="ECO:0000259" key="6">
    <source>
        <dbReference type="Pfam" id="PF00535"/>
    </source>
</evidence>
<evidence type="ECO:0000256" key="2">
    <source>
        <dbReference type="ARBA" id="ARBA00022475"/>
    </source>
</evidence>